<comment type="caution">
    <text evidence="1">The sequence shown here is derived from an EMBL/GenBank/DDBJ whole genome shotgun (WGS) entry which is preliminary data.</text>
</comment>
<sequence>MLYIFNGLFKSNVFELFLCILYYILDKTISIYKINAFKIRVLYKEKIYPTDLSLSFNKEIESWDRLLTTW</sequence>
<proteinExistence type="predicted"/>
<dbReference type="EMBL" id="QNSF01000003">
    <property type="protein sequence ID" value="RBP95436.1"/>
    <property type="molecule type" value="Genomic_DNA"/>
</dbReference>
<protein>
    <submittedName>
        <fullName evidence="1">Uncharacterized protein</fullName>
    </submittedName>
</protein>
<name>A0A366K0Z3_CYTFI</name>
<dbReference type="AlphaFoldDB" id="A0A366K0Z3"/>
<gene>
    <name evidence="1" type="ORF">DFO70_103480</name>
</gene>
<evidence type="ECO:0000313" key="1">
    <source>
        <dbReference type="EMBL" id="RBP95436.1"/>
    </source>
</evidence>
<dbReference type="Proteomes" id="UP000252731">
    <property type="component" value="Unassembled WGS sequence"/>
</dbReference>
<organism evidence="1 2">
    <name type="scientific">Cytobacillus firmus</name>
    <name type="common">Bacillus firmus</name>
    <dbReference type="NCBI Taxonomy" id="1399"/>
    <lineage>
        <taxon>Bacteria</taxon>
        <taxon>Bacillati</taxon>
        <taxon>Bacillota</taxon>
        <taxon>Bacilli</taxon>
        <taxon>Bacillales</taxon>
        <taxon>Bacillaceae</taxon>
        <taxon>Cytobacillus</taxon>
    </lineage>
</organism>
<reference evidence="1 2" key="1">
    <citation type="submission" date="2018-06" db="EMBL/GenBank/DDBJ databases">
        <title>Freshwater and sediment microbial communities from various areas in North America, analyzing microbe dynamics in response to fracking.</title>
        <authorList>
            <person name="Lamendella R."/>
        </authorList>
    </citation>
    <scope>NUCLEOTIDE SEQUENCE [LARGE SCALE GENOMIC DNA]</scope>
    <source>
        <strain evidence="1 2">14_TX</strain>
    </source>
</reference>
<keyword evidence="2" id="KW-1185">Reference proteome</keyword>
<accession>A0A366K0Z3</accession>
<evidence type="ECO:0000313" key="2">
    <source>
        <dbReference type="Proteomes" id="UP000252731"/>
    </source>
</evidence>